<evidence type="ECO:0000256" key="2">
    <source>
        <dbReference type="SAM" id="SignalP"/>
    </source>
</evidence>
<accession>A0ABT6J6F9</accession>
<dbReference type="Proteomes" id="UP001156940">
    <property type="component" value="Unassembled WGS sequence"/>
</dbReference>
<dbReference type="PANTHER" id="PTHR48081:SF6">
    <property type="entry name" value="PEPTIDASE S9 PROLYL OLIGOPEPTIDASE CATALYTIC DOMAIN-CONTAINING PROTEIN"/>
    <property type="match status" value="1"/>
</dbReference>
<dbReference type="InterPro" id="IPR050300">
    <property type="entry name" value="GDXG_lipolytic_enzyme"/>
</dbReference>
<dbReference type="EMBL" id="JARXRM010000024">
    <property type="protein sequence ID" value="MDH5822420.1"/>
    <property type="molecule type" value="Genomic_DNA"/>
</dbReference>
<dbReference type="GO" id="GO:0016787">
    <property type="term" value="F:hydrolase activity"/>
    <property type="evidence" value="ECO:0007669"/>
    <property type="project" value="UniProtKB-KW"/>
</dbReference>
<keyword evidence="1 4" id="KW-0378">Hydrolase</keyword>
<reference evidence="4 5" key="1">
    <citation type="submission" date="2023-04" db="EMBL/GenBank/DDBJ databases">
        <title>Luteimonas endophyticus RD2P54.</title>
        <authorList>
            <person name="Sun J.-Q."/>
        </authorList>
    </citation>
    <scope>NUCLEOTIDE SEQUENCE [LARGE SCALE GENOMIC DNA]</scope>
    <source>
        <strain evidence="4 5">RD2P54</strain>
    </source>
</reference>
<dbReference type="PANTHER" id="PTHR48081">
    <property type="entry name" value="AB HYDROLASE SUPERFAMILY PROTEIN C4A8.06C"/>
    <property type="match status" value="1"/>
</dbReference>
<gene>
    <name evidence="4" type="ORF">QFW77_05375</name>
</gene>
<dbReference type="InterPro" id="IPR029058">
    <property type="entry name" value="AB_hydrolase_fold"/>
</dbReference>
<dbReference type="SUPFAM" id="SSF53474">
    <property type="entry name" value="alpha/beta-Hydrolases"/>
    <property type="match status" value="1"/>
</dbReference>
<keyword evidence="2" id="KW-0732">Signal</keyword>
<comment type="caution">
    <text evidence="4">The sequence shown here is derived from an EMBL/GenBank/DDBJ whole genome shotgun (WGS) entry which is preliminary data.</text>
</comment>
<proteinExistence type="predicted"/>
<feature type="chain" id="PRO_5046508408" evidence="2">
    <location>
        <begin position="17"/>
        <end position="338"/>
    </location>
</feature>
<dbReference type="InterPro" id="IPR049492">
    <property type="entry name" value="BD-FAE-like_dom"/>
</dbReference>
<feature type="signal peptide" evidence="2">
    <location>
        <begin position="1"/>
        <end position="16"/>
    </location>
</feature>
<protein>
    <submittedName>
        <fullName evidence="4">Alpha/beta hydrolase</fullName>
    </submittedName>
</protein>
<evidence type="ECO:0000313" key="5">
    <source>
        <dbReference type="Proteomes" id="UP001156940"/>
    </source>
</evidence>
<feature type="domain" description="BD-FAE-like" evidence="3">
    <location>
        <begin position="103"/>
        <end position="291"/>
    </location>
</feature>
<evidence type="ECO:0000259" key="3">
    <source>
        <dbReference type="Pfam" id="PF20434"/>
    </source>
</evidence>
<keyword evidence="5" id="KW-1185">Reference proteome</keyword>
<name>A0ABT6J6F9_9GAMM</name>
<dbReference type="Pfam" id="PF20434">
    <property type="entry name" value="BD-FAE"/>
    <property type="match status" value="1"/>
</dbReference>
<evidence type="ECO:0000313" key="4">
    <source>
        <dbReference type="EMBL" id="MDH5822420.1"/>
    </source>
</evidence>
<evidence type="ECO:0000256" key="1">
    <source>
        <dbReference type="ARBA" id="ARBA00022801"/>
    </source>
</evidence>
<dbReference type="Gene3D" id="3.40.50.1820">
    <property type="entry name" value="alpha/beta hydrolase"/>
    <property type="match status" value="1"/>
</dbReference>
<sequence>MALALALCLPPVAAGAQGWAPGAETAQERASRIALWPARSAAAGAGAGTAGVPAQRIVERSADPRVPDRFIEHVRDPYLAVYAPACGSDGGRQRPPCGHGTALLVIPGGGYVRVVLDKEGTALVPDFVDTAGITLFVLRYRLPGDGHLEGADAPLADAQRALRIIRERAAALGLDPQRVGVMGFSAGGHVAARLATARTAAYAPVDGIDRRSARPDFALLVYPVISMAPDVAHAGSRREILDASAGNGDVRARERRYSPDLHVGPDTPPLFVLHAQDDDAVPVANSLAIHAAALRAEVPASLHVFPRGGHGFGTRAAHGALAAWPRLAIDWIQEQARP</sequence>
<organism evidence="4 5">
    <name type="scientific">Luteimonas endophytica</name>
    <dbReference type="NCBI Taxonomy" id="3042023"/>
    <lineage>
        <taxon>Bacteria</taxon>
        <taxon>Pseudomonadati</taxon>
        <taxon>Pseudomonadota</taxon>
        <taxon>Gammaproteobacteria</taxon>
        <taxon>Lysobacterales</taxon>
        <taxon>Lysobacteraceae</taxon>
        <taxon>Luteimonas</taxon>
    </lineage>
</organism>